<dbReference type="InterPro" id="IPR007712">
    <property type="entry name" value="RelE/ParE_toxin"/>
</dbReference>
<evidence type="ECO:0000313" key="3">
    <source>
        <dbReference type="Proteomes" id="UP001464555"/>
    </source>
</evidence>
<sequence length="105" mass="12738">MGVGIYWTVFSRKQLRDIFYYYRDNASFPVAQKLISGIVQETKKLGEGYEIGQREELLIERNKDFRYLVFRNYKIVYRYNPEKERIDIADVFDTRQNPVKITRKK</sequence>
<keyword evidence="1" id="KW-1277">Toxin-antitoxin system</keyword>
<organism evidence="2 3">
    <name type="scientific">Flavobacterium arundinis</name>
    <dbReference type="NCBI Taxonomy" id="3139143"/>
    <lineage>
        <taxon>Bacteria</taxon>
        <taxon>Pseudomonadati</taxon>
        <taxon>Bacteroidota</taxon>
        <taxon>Flavobacteriia</taxon>
        <taxon>Flavobacteriales</taxon>
        <taxon>Flavobacteriaceae</taxon>
        <taxon>Flavobacterium</taxon>
    </lineage>
</organism>
<dbReference type="Pfam" id="PF05016">
    <property type="entry name" value="ParE_toxin"/>
    <property type="match status" value="1"/>
</dbReference>
<comment type="caution">
    <text evidence="2">The sequence shown here is derived from an EMBL/GenBank/DDBJ whole genome shotgun (WGS) entry which is preliminary data.</text>
</comment>
<keyword evidence="3" id="KW-1185">Reference proteome</keyword>
<dbReference type="InterPro" id="IPR035093">
    <property type="entry name" value="RelE/ParE_toxin_dom_sf"/>
</dbReference>
<accession>A0ABU9HZL4</accession>
<name>A0ABU9HZL4_9FLAO</name>
<protein>
    <submittedName>
        <fullName evidence="2">Type II toxin-antitoxin system RelE/ParE family toxin</fullName>
    </submittedName>
</protein>
<dbReference type="Gene3D" id="3.30.2310.20">
    <property type="entry name" value="RelE-like"/>
    <property type="match status" value="1"/>
</dbReference>
<proteinExistence type="predicted"/>
<dbReference type="Proteomes" id="UP001464555">
    <property type="component" value="Unassembled WGS sequence"/>
</dbReference>
<reference evidence="2 3" key="1">
    <citation type="submission" date="2024-04" db="EMBL/GenBank/DDBJ databases">
        <title>Flavobacterium sp. DGU11 16S ribosomal RNA gene Genome sequencing and assembly.</title>
        <authorList>
            <person name="Park S."/>
        </authorList>
    </citation>
    <scope>NUCLEOTIDE SEQUENCE [LARGE SCALE GENOMIC DNA]</scope>
    <source>
        <strain evidence="2 3">DGU11</strain>
    </source>
</reference>
<dbReference type="RefSeq" id="WP_341697893.1">
    <property type="nucleotide sequence ID" value="NZ_JBBYHR010000009.1"/>
</dbReference>
<dbReference type="EMBL" id="JBBYHR010000009">
    <property type="protein sequence ID" value="MEL1245598.1"/>
    <property type="molecule type" value="Genomic_DNA"/>
</dbReference>
<gene>
    <name evidence="2" type="ORF">AAEO56_15090</name>
</gene>
<evidence type="ECO:0000313" key="2">
    <source>
        <dbReference type="EMBL" id="MEL1245598.1"/>
    </source>
</evidence>
<evidence type="ECO:0000256" key="1">
    <source>
        <dbReference type="ARBA" id="ARBA00022649"/>
    </source>
</evidence>